<dbReference type="AlphaFoldDB" id="A0AAE3VBC3"/>
<dbReference type="InterPro" id="IPR037004">
    <property type="entry name" value="Exonuc_VII_ssu_sf"/>
</dbReference>
<dbReference type="Gene3D" id="1.10.287.1040">
    <property type="entry name" value="Exonuclease VII, small subunit"/>
    <property type="match status" value="1"/>
</dbReference>
<feature type="coiled-coil region" evidence="7">
    <location>
        <begin position="14"/>
        <end position="72"/>
    </location>
</feature>
<dbReference type="EC" id="3.1.11.6" evidence="6"/>
<evidence type="ECO:0000256" key="2">
    <source>
        <dbReference type="ARBA" id="ARBA00022490"/>
    </source>
</evidence>
<dbReference type="SUPFAM" id="SSF116842">
    <property type="entry name" value="XseB-like"/>
    <property type="match status" value="1"/>
</dbReference>
<sequence length="75" mass="8358">MEGTTGDKRPGGRKNTVEASLKKLEAVLEKLEDRGTPLERSFSLYAQGMELVKDINAKIDKVEKQMLILEGEGHE</sequence>
<keyword evidence="9" id="KW-1185">Reference proteome</keyword>
<evidence type="ECO:0000256" key="7">
    <source>
        <dbReference type="SAM" id="Coils"/>
    </source>
</evidence>
<reference evidence="8" key="1">
    <citation type="submission" date="2023-07" db="EMBL/GenBank/DDBJ databases">
        <title>Genomic Encyclopedia of Type Strains, Phase IV (KMG-IV): sequencing the most valuable type-strain genomes for metagenomic binning, comparative biology and taxonomic classification.</title>
        <authorList>
            <person name="Goeker M."/>
        </authorList>
    </citation>
    <scope>NUCLEOTIDE SEQUENCE</scope>
    <source>
        <strain evidence="8">DSM 19659</strain>
    </source>
</reference>
<evidence type="ECO:0000256" key="6">
    <source>
        <dbReference type="NCBIfam" id="TIGR01280"/>
    </source>
</evidence>
<comment type="similarity">
    <text evidence="1">Belongs to the XseB family.</text>
</comment>
<dbReference type="EMBL" id="JAUSTO010000009">
    <property type="protein sequence ID" value="MDQ0152928.1"/>
    <property type="molecule type" value="Genomic_DNA"/>
</dbReference>
<evidence type="ECO:0000313" key="8">
    <source>
        <dbReference type="EMBL" id="MDQ0152928.1"/>
    </source>
</evidence>
<accession>A0AAE3VBC3</accession>
<protein>
    <recommendedName>
        <fullName evidence="6">Exodeoxyribonuclease VII small subunit</fullName>
        <ecNumber evidence="6">3.1.11.6</ecNumber>
    </recommendedName>
</protein>
<gene>
    <name evidence="8" type="ORF">J2S20_001629</name>
</gene>
<evidence type="ECO:0000256" key="4">
    <source>
        <dbReference type="ARBA" id="ARBA00022801"/>
    </source>
</evidence>
<dbReference type="InterPro" id="IPR003761">
    <property type="entry name" value="Exonuc_VII_S"/>
</dbReference>
<keyword evidence="3" id="KW-0540">Nuclease</keyword>
<keyword evidence="4 8" id="KW-0378">Hydrolase</keyword>
<evidence type="ECO:0000256" key="1">
    <source>
        <dbReference type="ARBA" id="ARBA00009998"/>
    </source>
</evidence>
<dbReference type="NCBIfam" id="TIGR01280">
    <property type="entry name" value="xseB"/>
    <property type="match status" value="1"/>
</dbReference>
<name>A0AAE3VBC3_9FIRM</name>
<organism evidence="8 9">
    <name type="scientific">Moryella indoligenes</name>
    <dbReference type="NCBI Taxonomy" id="371674"/>
    <lineage>
        <taxon>Bacteria</taxon>
        <taxon>Bacillati</taxon>
        <taxon>Bacillota</taxon>
        <taxon>Clostridia</taxon>
        <taxon>Lachnospirales</taxon>
        <taxon>Lachnospiraceae</taxon>
        <taxon>Moryella</taxon>
    </lineage>
</organism>
<keyword evidence="2" id="KW-0963">Cytoplasm</keyword>
<keyword evidence="7" id="KW-0175">Coiled coil</keyword>
<dbReference type="GO" id="GO:0008855">
    <property type="term" value="F:exodeoxyribonuclease VII activity"/>
    <property type="evidence" value="ECO:0007669"/>
    <property type="project" value="UniProtKB-UniRule"/>
</dbReference>
<dbReference type="Pfam" id="PF02609">
    <property type="entry name" value="Exonuc_VII_S"/>
    <property type="match status" value="1"/>
</dbReference>
<evidence type="ECO:0000256" key="3">
    <source>
        <dbReference type="ARBA" id="ARBA00022722"/>
    </source>
</evidence>
<dbReference type="GO" id="GO:0006308">
    <property type="term" value="P:DNA catabolic process"/>
    <property type="evidence" value="ECO:0007669"/>
    <property type="project" value="UniProtKB-UniRule"/>
</dbReference>
<evidence type="ECO:0000256" key="5">
    <source>
        <dbReference type="ARBA" id="ARBA00022839"/>
    </source>
</evidence>
<dbReference type="RefSeq" id="WP_106612565.1">
    <property type="nucleotide sequence ID" value="NZ_JAUSTO010000009.1"/>
</dbReference>
<keyword evidence="5" id="KW-0269">Exonuclease</keyword>
<dbReference type="GO" id="GO:0009318">
    <property type="term" value="C:exodeoxyribonuclease VII complex"/>
    <property type="evidence" value="ECO:0007669"/>
    <property type="project" value="UniProtKB-UniRule"/>
</dbReference>
<proteinExistence type="inferred from homology"/>
<dbReference type="Proteomes" id="UP001241537">
    <property type="component" value="Unassembled WGS sequence"/>
</dbReference>
<comment type="caution">
    <text evidence="8">The sequence shown here is derived from an EMBL/GenBank/DDBJ whole genome shotgun (WGS) entry which is preliminary data.</text>
</comment>
<evidence type="ECO:0000313" key="9">
    <source>
        <dbReference type="Proteomes" id="UP001241537"/>
    </source>
</evidence>